<keyword evidence="3" id="KW-1185">Reference proteome</keyword>
<proteinExistence type="predicted"/>
<gene>
    <name evidence="2" type="ORF">SCHCODRAFT_115010</name>
</gene>
<reference evidence="2 3" key="1">
    <citation type="journal article" date="2010" name="Nat. Biotechnol.">
        <title>Genome sequence of the model mushroom Schizophyllum commune.</title>
        <authorList>
            <person name="Ohm R.A."/>
            <person name="de Jong J.F."/>
            <person name="Lugones L.G."/>
            <person name="Aerts A."/>
            <person name="Kothe E."/>
            <person name="Stajich J.E."/>
            <person name="de Vries R.P."/>
            <person name="Record E."/>
            <person name="Levasseur A."/>
            <person name="Baker S.E."/>
            <person name="Bartholomew K.A."/>
            <person name="Coutinho P.M."/>
            <person name="Erdmann S."/>
            <person name="Fowler T.J."/>
            <person name="Gathman A.C."/>
            <person name="Lombard V."/>
            <person name="Henrissat B."/>
            <person name="Knabe N."/>
            <person name="Kuees U."/>
            <person name="Lilly W.W."/>
            <person name="Lindquist E."/>
            <person name="Lucas S."/>
            <person name="Magnuson J.K."/>
            <person name="Piumi F."/>
            <person name="Raudaskoski M."/>
            <person name="Salamov A."/>
            <person name="Schmutz J."/>
            <person name="Schwarze F.W.M.R."/>
            <person name="vanKuyk P.A."/>
            <person name="Horton J.S."/>
            <person name="Grigoriev I.V."/>
            <person name="Woesten H.A.B."/>
        </authorList>
    </citation>
    <scope>NUCLEOTIDE SEQUENCE [LARGE SCALE GENOMIC DNA]</scope>
    <source>
        <strain evidence="3">H4-8 / FGSC 9210</strain>
    </source>
</reference>
<dbReference type="GeneID" id="9588201"/>
<sequence length="144" mass="15873">MDGPVDYTTQRALAIVFIASSKANRRAILGLHRPALEAFTSQHGNIDRALRLIVQVLVERSTDGGEDRASATEPSVDAMDTISEASDANSADEPEEEDRLRQAVQNMVDAMEGVVEALGLTPVQVRNFVDALRHLRRHQGERRL</sequence>
<dbReference type="EMBL" id="GL377324">
    <property type="protein sequence ID" value="EFI90977.1"/>
    <property type="molecule type" value="Genomic_DNA"/>
</dbReference>
<evidence type="ECO:0000256" key="1">
    <source>
        <dbReference type="SAM" id="MobiDB-lite"/>
    </source>
</evidence>
<feature type="region of interest" description="Disordered" evidence="1">
    <location>
        <begin position="61"/>
        <end position="99"/>
    </location>
</feature>
<name>D8QMD7_SCHCM</name>
<dbReference type="AlphaFoldDB" id="D8QMD7"/>
<dbReference type="KEGG" id="scm:SCHCO_02522272"/>
<dbReference type="Proteomes" id="UP000007431">
    <property type="component" value="Unassembled WGS sequence"/>
</dbReference>
<dbReference type="HOGENOM" id="CLU_1797576_0_0_1"/>
<organism evidence="3">
    <name type="scientific">Schizophyllum commune (strain H4-8 / FGSC 9210)</name>
    <name type="common">Split gill fungus</name>
    <dbReference type="NCBI Taxonomy" id="578458"/>
    <lineage>
        <taxon>Eukaryota</taxon>
        <taxon>Fungi</taxon>
        <taxon>Dikarya</taxon>
        <taxon>Basidiomycota</taxon>
        <taxon>Agaricomycotina</taxon>
        <taxon>Agaricomycetes</taxon>
        <taxon>Agaricomycetidae</taxon>
        <taxon>Agaricales</taxon>
        <taxon>Schizophyllaceae</taxon>
        <taxon>Schizophyllum</taxon>
    </lineage>
</organism>
<dbReference type="InParanoid" id="D8QMD7"/>
<feature type="non-terminal residue" evidence="2">
    <location>
        <position position="144"/>
    </location>
</feature>
<protein>
    <submittedName>
        <fullName evidence="2">Uncharacterized protein</fullName>
    </submittedName>
</protein>
<accession>D8QMD7</accession>
<dbReference type="RefSeq" id="XP_003025880.1">
    <property type="nucleotide sequence ID" value="XM_003025834.1"/>
</dbReference>
<feature type="compositionally biased region" description="Basic and acidic residues" evidence="1">
    <location>
        <begin position="61"/>
        <end position="70"/>
    </location>
</feature>
<dbReference type="VEuPathDB" id="FungiDB:SCHCODRAFT_02522272"/>
<evidence type="ECO:0000313" key="3">
    <source>
        <dbReference type="Proteomes" id="UP000007431"/>
    </source>
</evidence>
<evidence type="ECO:0000313" key="2">
    <source>
        <dbReference type="EMBL" id="EFI90977.1"/>
    </source>
</evidence>